<dbReference type="PANTHER" id="PTHR31212">
    <property type="entry name" value="ALPHA-KETOGLUTARATE-DEPENDENT DIOXYGENASE ALKB HOMOLOG 3"/>
    <property type="match status" value="1"/>
</dbReference>
<dbReference type="GO" id="GO:0006307">
    <property type="term" value="P:DNA alkylation repair"/>
    <property type="evidence" value="ECO:0007669"/>
    <property type="project" value="InterPro"/>
</dbReference>
<dbReference type="PANTHER" id="PTHR31212:SF4">
    <property type="entry name" value="ALPHA-KETOGLUTARATE-DEPENDENT DIOXYGENASE ALKB HOMOLOG 3"/>
    <property type="match status" value="1"/>
</dbReference>
<dbReference type="InterPro" id="IPR032854">
    <property type="entry name" value="ALKBH3"/>
</dbReference>
<feature type="region of interest" description="Disordered" evidence="2">
    <location>
        <begin position="61"/>
        <end position="93"/>
    </location>
</feature>
<dbReference type="Pfam" id="PF13532">
    <property type="entry name" value="2OG-FeII_Oxy_2"/>
    <property type="match status" value="1"/>
</dbReference>
<gene>
    <name evidence="4" type="ORF">EB796_014275</name>
</gene>
<keyword evidence="5" id="KW-1185">Reference proteome</keyword>
<dbReference type="PROSITE" id="PS51471">
    <property type="entry name" value="FE2OG_OXY"/>
    <property type="match status" value="1"/>
</dbReference>
<name>A0A7J7JP62_BUGNE</name>
<dbReference type="Gene3D" id="2.60.120.590">
    <property type="entry name" value="Alpha-ketoglutarate-dependent dioxygenase AlkB-like"/>
    <property type="match status" value="1"/>
</dbReference>
<organism evidence="4 5">
    <name type="scientific">Bugula neritina</name>
    <name type="common">Brown bryozoan</name>
    <name type="synonym">Sertularia neritina</name>
    <dbReference type="NCBI Taxonomy" id="10212"/>
    <lineage>
        <taxon>Eukaryota</taxon>
        <taxon>Metazoa</taxon>
        <taxon>Spiralia</taxon>
        <taxon>Lophotrochozoa</taxon>
        <taxon>Bryozoa</taxon>
        <taxon>Gymnolaemata</taxon>
        <taxon>Cheilostomatida</taxon>
        <taxon>Flustrina</taxon>
        <taxon>Buguloidea</taxon>
        <taxon>Bugulidae</taxon>
        <taxon>Bugula</taxon>
    </lineage>
</organism>
<dbReference type="AlphaFoldDB" id="A0A7J7JP62"/>
<evidence type="ECO:0000256" key="1">
    <source>
        <dbReference type="ARBA" id="ARBA00001954"/>
    </source>
</evidence>
<protein>
    <submittedName>
        <fullName evidence="4">ALKBH3</fullName>
    </submittedName>
</protein>
<dbReference type="Proteomes" id="UP000593567">
    <property type="component" value="Unassembled WGS sequence"/>
</dbReference>
<reference evidence="4" key="1">
    <citation type="submission" date="2020-06" db="EMBL/GenBank/DDBJ databases">
        <title>Draft genome of Bugula neritina, a colonial animal packing powerful symbionts and potential medicines.</title>
        <authorList>
            <person name="Rayko M."/>
        </authorList>
    </citation>
    <scope>NUCLEOTIDE SEQUENCE [LARGE SCALE GENOMIC DNA]</scope>
    <source>
        <strain evidence="4">Kwan_BN1</strain>
    </source>
</reference>
<dbReference type="InterPro" id="IPR005123">
    <property type="entry name" value="Oxoglu/Fe-dep_dioxygenase_dom"/>
</dbReference>
<dbReference type="EMBL" id="VXIV02002096">
    <property type="protein sequence ID" value="KAF6027414.1"/>
    <property type="molecule type" value="Genomic_DNA"/>
</dbReference>
<evidence type="ECO:0000313" key="4">
    <source>
        <dbReference type="EMBL" id="KAF6027414.1"/>
    </source>
</evidence>
<feature type="domain" description="Fe2OG dioxygenase" evidence="3">
    <location>
        <begin position="237"/>
        <end position="343"/>
    </location>
</feature>
<dbReference type="GO" id="GO:0051213">
    <property type="term" value="F:dioxygenase activity"/>
    <property type="evidence" value="ECO:0007669"/>
    <property type="project" value="InterPro"/>
</dbReference>
<evidence type="ECO:0000313" key="5">
    <source>
        <dbReference type="Proteomes" id="UP000593567"/>
    </source>
</evidence>
<accession>A0A7J7JP62</accession>
<feature type="compositionally biased region" description="Low complexity" evidence="2">
    <location>
        <begin position="74"/>
        <end position="84"/>
    </location>
</feature>
<dbReference type="OrthoDB" id="545910at2759"/>
<dbReference type="GO" id="GO:0005654">
    <property type="term" value="C:nucleoplasm"/>
    <property type="evidence" value="ECO:0007669"/>
    <property type="project" value="TreeGrafter"/>
</dbReference>
<dbReference type="InterPro" id="IPR027450">
    <property type="entry name" value="AlkB-like"/>
</dbReference>
<proteinExistence type="predicted"/>
<sequence>MQDYICTPLGYGKIDFKFLSNHLLVGSEKAKVEQRLLSNWLSIMGVSYCRDQEVKTVMPVGNKSQRSRVQGGWAKPSSAVSKPSSKQREEKASENIHKLPVWVGKGSEVDDPPNISIRFQQPAEKDLKFDDTHTRLITEPGVYDLSTEPSGVSRIKLFHNFIDEKSAARMFTELSNEVPWEQKSDVKDGVRYLQPRVVAWYGDQGYSYSGLSHSPRPQLLSPLLEVKHLLEENTGLQFNSVLCNLYRDNKDHVSWHSDDEELFGRLPTIASVSLGDTRMFELRRKVKPNSEGEFVYKEFVKVPLPAGSLLLMEGATQLDWQHRIPTEYHDRGPRINLTYRNIVT</sequence>
<comment type="caution">
    <text evidence="4">The sequence shown here is derived from an EMBL/GenBank/DDBJ whole genome shotgun (WGS) entry which is preliminary data.</text>
</comment>
<dbReference type="SUPFAM" id="SSF51197">
    <property type="entry name" value="Clavaminate synthase-like"/>
    <property type="match status" value="1"/>
</dbReference>
<evidence type="ECO:0000256" key="2">
    <source>
        <dbReference type="SAM" id="MobiDB-lite"/>
    </source>
</evidence>
<evidence type="ECO:0000259" key="3">
    <source>
        <dbReference type="PROSITE" id="PS51471"/>
    </source>
</evidence>
<dbReference type="GO" id="GO:0005739">
    <property type="term" value="C:mitochondrion"/>
    <property type="evidence" value="ECO:0007669"/>
    <property type="project" value="TreeGrafter"/>
</dbReference>
<comment type="cofactor">
    <cofactor evidence="1">
        <name>Fe(2+)</name>
        <dbReference type="ChEBI" id="CHEBI:29033"/>
    </cofactor>
</comment>
<dbReference type="InterPro" id="IPR037151">
    <property type="entry name" value="AlkB-like_sf"/>
</dbReference>